<evidence type="ECO:0000259" key="1">
    <source>
        <dbReference type="PROSITE" id="PS50157"/>
    </source>
</evidence>
<dbReference type="CDD" id="cd00085">
    <property type="entry name" value="HNHc"/>
    <property type="match status" value="1"/>
</dbReference>
<feature type="domain" description="C2H2-type" evidence="1">
    <location>
        <begin position="3"/>
        <end position="31"/>
    </location>
</feature>
<comment type="caution">
    <text evidence="2">The sequence shown here is derived from an EMBL/GenBank/DDBJ whole genome shotgun (WGS) entry which is preliminary data.</text>
</comment>
<evidence type="ECO:0000313" key="2">
    <source>
        <dbReference type="EMBL" id="KKN33284.1"/>
    </source>
</evidence>
<accession>A0A0F9PSW9</accession>
<dbReference type="PROSITE" id="PS50157">
    <property type="entry name" value="ZINC_FINGER_C2H2_2"/>
    <property type="match status" value="1"/>
</dbReference>
<dbReference type="AlphaFoldDB" id="A0A0F9PSW9"/>
<dbReference type="PROSITE" id="PS00028">
    <property type="entry name" value="ZINC_FINGER_C2H2_1"/>
    <property type="match status" value="1"/>
</dbReference>
<dbReference type="InterPro" id="IPR013087">
    <property type="entry name" value="Znf_C2H2_type"/>
</dbReference>
<dbReference type="Gene3D" id="1.10.30.50">
    <property type="match status" value="1"/>
</dbReference>
<protein>
    <recommendedName>
        <fullName evidence="1">C2H2-type domain-containing protein</fullName>
    </recommendedName>
</protein>
<sequence>MDFICECCGKIFSRNPSRIKHGRGKHCSKDCQYAAIKARPHLRLAKKQCLNCGKNFVIAKSKLEQHKGAGKYCSRPCRDEYRIGKNHPQFIHGNGINHHGANWYAQRRAVKNRDNNTCQDCLITESECLENIGHSLHVHHIVPSRKFNDYSKANQIKNLITVCPRCHRIREIKLQRAERE</sequence>
<name>A0A0F9PSW9_9ZZZZ</name>
<dbReference type="InterPro" id="IPR002711">
    <property type="entry name" value="HNH"/>
</dbReference>
<dbReference type="GO" id="GO:0008270">
    <property type="term" value="F:zinc ion binding"/>
    <property type="evidence" value="ECO:0007669"/>
    <property type="project" value="InterPro"/>
</dbReference>
<dbReference type="GO" id="GO:0003676">
    <property type="term" value="F:nucleic acid binding"/>
    <property type="evidence" value="ECO:0007669"/>
    <property type="project" value="InterPro"/>
</dbReference>
<reference evidence="2" key="1">
    <citation type="journal article" date="2015" name="Nature">
        <title>Complex archaea that bridge the gap between prokaryotes and eukaryotes.</title>
        <authorList>
            <person name="Spang A."/>
            <person name="Saw J.H."/>
            <person name="Jorgensen S.L."/>
            <person name="Zaremba-Niedzwiedzka K."/>
            <person name="Martijn J."/>
            <person name="Lind A.E."/>
            <person name="van Eijk R."/>
            <person name="Schleper C."/>
            <person name="Guy L."/>
            <person name="Ettema T.J."/>
        </authorList>
    </citation>
    <scope>NUCLEOTIDE SEQUENCE</scope>
</reference>
<dbReference type="EMBL" id="LAZR01002191">
    <property type="protein sequence ID" value="KKN33284.1"/>
    <property type="molecule type" value="Genomic_DNA"/>
</dbReference>
<dbReference type="SMART" id="SM00507">
    <property type="entry name" value="HNHc"/>
    <property type="match status" value="1"/>
</dbReference>
<dbReference type="InterPro" id="IPR003615">
    <property type="entry name" value="HNH_nuc"/>
</dbReference>
<organism evidence="2">
    <name type="scientific">marine sediment metagenome</name>
    <dbReference type="NCBI Taxonomy" id="412755"/>
    <lineage>
        <taxon>unclassified sequences</taxon>
        <taxon>metagenomes</taxon>
        <taxon>ecological metagenomes</taxon>
    </lineage>
</organism>
<dbReference type="Pfam" id="PF01844">
    <property type="entry name" value="HNH"/>
    <property type="match status" value="1"/>
</dbReference>
<proteinExistence type="predicted"/>
<dbReference type="GO" id="GO:0004519">
    <property type="term" value="F:endonuclease activity"/>
    <property type="evidence" value="ECO:0007669"/>
    <property type="project" value="InterPro"/>
</dbReference>
<gene>
    <name evidence="2" type="ORF">LCGC14_0805340</name>
</gene>